<gene>
    <name evidence="1" type="ORF">FCIRC_900</name>
</gene>
<accession>A0A8H5UM72</accession>
<organism evidence="1 2">
    <name type="scientific">Fusarium circinatum</name>
    <name type="common">Pitch canker fungus</name>
    <name type="synonym">Gibberella circinata</name>
    <dbReference type="NCBI Taxonomy" id="48490"/>
    <lineage>
        <taxon>Eukaryota</taxon>
        <taxon>Fungi</taxon>
        <taxon>Dikarya</taxon>
        <taxon>Ascomycota</taxon>
        <taxon>Pezizomycotina</taxon>
        <taxon>Sordariomycetes</taxon>
        <taxon>Hypocreomycetidae</taxon>
        <taxon>Hypocreales</taxon>
        <taxon>Nectriaceae</taxon>
        <taxon>Fusarium</taxon>
        <taxon>Fusarium fujikuroi species complex</taxon>
    </lineage>
</organism>
<reference evidence="2" key="1">
    <citation type="journal article" date="2020" name="BMC Genomics">
        <title>Correction to: Identification and distribution of gene clusters required for synthesis of sphingolipid metabolism inhibitors in diverse species of the filamentous fungus Fusarium.</title>
        <authorList>
            <person name="Kim H.S."/>
            <person name="Lohmar J.M."/>
            <person name="Busman M."/>
            <person name="Brown D.W."/>
            <person name="Naumann T.A."/>
            <person name="Divon H.H."/>
            <person name="Lysoe E."/>
            <person name="Uhlig S."/>
            <person name="Proctor R.H."/>
        </authorList>
    </citation>
    <scope>NUCLEOTIDE SEQUENCE [LARGE SCALE GENOMIC DNA]</scope>
    <source>
        <strain evidence="2">NRRL 25331</strain>
    </source>
</reference>
<keyword evidence="2" id="KW-1185">Reference proteome</keyword>
<sequence>MTSITNTKGYTIAFTFYEIDTIEKNQKAAGNNLFEPIRQTYGDRLVESKYITDKMNRMGHHVYDRDMVIIFWFHARRPMNSAQRRLARRDRVFAPLGDYYGSTLLPIAWRGSELYITIRDCVAVRATLPELMSVLERIRLFQYFELCGIIAFDHNDGELTENIRYDRDGVALLFRLDRELRMYRELNPFNYQISD</sequence>
<comment type="caution">
    <text evidence="1">The sequence shown here is derived from an EMBL/GenBank/DDBJ whole genome shotgun (WGS) entry which is preliminary data.</text>
</comment>
<reference evidence="1 2" key="2">
    <citation type="submission" date="2020-05" db="EMBL/GenBank/DDBJ databases">
        <title>Identification and distribution of gene clusters putatively required for synthesis of sphingolipid metabolism inhibitors in phylogenetically diverse species of the filamentous fungus Fusarium.</title>
        <authorList>
            <person name="Kim H.-S."/>
            <person name="Busman M."/>
            <person name="Brown D.W."/>
            <person name="Divon H."/>
            <person name="Uhlig S."/>
            <person name="Proctor R.H."/>
        </authorList>
    </citation>
    <scope>NUCLEOTIDE SEQUENCE [LARGE SCALE GENOMIC DNA]</scope>
    <source>
        <strain evidence="1 2">NRRL 25331</strain>
    </source>
</reference>
<evidence type="ECO:0000313" key="1">
    <source>
        <dbReference type="EMBL" id="KAF5690447.1"/>
    </source>
</evidence>
<evidence type="ECO:0000313" key="2">
    <source>
        <dbReference type="Proteomes" id="UP000572754"/>
    </source>
</evidence>
<name>A0A8H5UM72_FUSCI</name>
<dbReference type="Proteomes" id="UP000572754">
    <property type="component" value="Unassembled WGS sequence"/>
</dbReference>
<proteinExistence type="predicted"/>
<dbReference type="AlphaFoldDB" id="A0A8H5UM72"/>
<dbReference type="EMBL" id="JAAQPE010000031">
    <property type="protein sequence ID" value="KAF5690447.1"/>
    <property type="molecule type" value="Genomic_DNA"/>
</dbReference>
<protein>
    <submittedName>
        <fullName evidence="1">Uncharacterized protein</fullName>
    </submittedName>
</protein>